<keyword evidence="5 14" id="KW-0028">Amino-acid biosynthesis</keyword>
<dbReference type="Gene3D" id="3.40.50.1220">
    <property type="entry name" value="TPP-binding domain"/>
    <property type="match status" value="1"/>
</dbReference>
<evidence type="ECO:0000259" key="16">
    <source>
        <dbReference type="Pfam" id="PF02775"/>
    </source>
</evidence>
<reference evidence="18 19" key="1">
    <citation type="journal article" date="2015" name="Genome Announc.">
        <title>Complete Genome Sequence of Sedimenticola thiotaurini Strain SIP-G1, a Polyphosphate- and Polyhydroxyalkanoate-Accumulating Sulfur-Oxidizing Gammaproteobacterium Isolated from Salt Marsh Sediments.</title>
        <authorList>
            <person name="Flood B.E."/>
            <person name="Jones D.S."/>
            <person name="Bailey J.V."/>
        </authorList>
    </citation>
    <scope>NUCLEOTIDE SEQUENCE [LARGE SCALE GENOMIC DNA]</scope>
    <source>
        <strain evidence="18 19">SIP-G1</strain>
    </source>
</reference>
<dbReference type="PROSITE" id="PS00187">
    <property type="entry name" value="TPP_ENZYMES"/>
    <property type="match status" value="1"/>
</dbReference>
<dbReference type="InterPro" id="IPR029035">
    <property type="entry name" value="DHS-like_NAD/FAD-binding_dom"/>
</dbReference>
<dbReference type="GO" id="GO:0009097">
    <property type="term" value="P:isoleucine biosynthetic process"/>
    <property type="evidence" value="ECO:0007669"/>
    <property type="project" value="UniProtKB-UniPathway"/>
</dbReference>
<dbReference type="Pfam" id="PF02775">
    <property type="entry name" value="TPP_enzyme_C"/>
    <property type="match status" value="1"/>
</dbReference>
<comment type="cofactor">
    <cofactor evidence="14">
        <name>Mg(2+)</name>
        <dbReference type="ChEBI" id="CHEBI:18420"/>
    </cofactor>
    <text evidence="14">Binds 1 Mg(2+) ion per subunit.</text>
</comment>
<dbReference type="InterPro" id="IPR012846">
    <property type="entry name" value="Acetolactate_synth_lsu"/>
</dbReference>
<keyword evidence="10 14" id="KW-0460">Magnesium</keyword>
<evidence type="ECO:0000256" key="10">
    <source>
        <dbReference type="ARBA" id="ARBA00022842"/>
    </source>
</evidence>
<evidence type="ECO:0000259" key="17">
    <source>
        <dbReference type="Pfam" id="PF02776"/>
    </source>
</evidence>
<comment type="pathway">
    <text evidence="1 14">Amino-acid biosynthesis; L-isoleucine biosynthesis; L-isoleucine from 2-oxobutanoate: step 1/4.</text>
</comment>
<dbReference type="GO" id="GO:0003984">
    <property type="term" value="F:acetolactate synthase activity"/>
    <property type="evidence" value="ECO:0007669"/>
    <property type="project" value="UniProtKB-EC"/>
</dbReference>
<dbReference type="FunFam" id="3.40.50.1220:FF:000008">
    <property type="entry name" value="Acetolactate synthase"/>
    <property type="match status" value="1"/>
</dbReference>
<keyword evidence="7 14" id="KW-0808">Transferase</keyword>
<dbReference type="Gene3D" id="3.40.50.970">
    <property type="match status" value="2"/>
</dbReference>
<dbReference type="InterPro" id="IPR012001">
    <property type="entry name" value="Thiamin_PyroP_enz_TPP-bd_dom"/>
</dbReference>
<proteinExistence type="inferred from homology"/>
<dbReference type="GO" id="GO:0000287">
    <property type="term" value="F:magnesium ion binding"/>
    <property type="evidence" value="ECO:0007669"/>
    <property type="project" value="UniProtKB-UniRule"/>
</dbReference>
<comment type="catalytic activity">
    <reaction evidence="13 14">
        <text>2 pyruvate + H(+) = (2S)-2-acetolactate + CO2</text>
        <dbReference type="Rhea" id="RHEA:25249"/>
        <dbReference type="ChEBI" id="CHEBI:15361"/>
        <dbReference type="ChEBI" id="CHEBI:15378"/>
        <dbReference type="ChEBI" id="CHEBI:16526"/>
        <dbReference type="ChEBI" id="CHEBI:58476"/>
        <dbReference type="EC" id="2.2.1.6"/>
    </reaction>
</comment>
<keyword evidence="19" id="KW-1185">Reference proteome</keyword>
<dbReference type="UniPathway" id="UPA00049">
    <property type="reaction ID" value="UER00059"/>
</dbReference>
<dbReference type="Pfam" id="PF02776">
    <property type="entry name" value="TPP_enzyme_N"/>
    <property type="match status" value="1"/>
</dbReference>
<dbReference type="PANTHER" id="PTHR18968">
    <property type="entry name" value="THIAMINE PYROPHOSPHATE ENZYMES"/>
    <property type="match status" value="1"/>
</dbReference>
<feature type="domain" description="Thiamine pyrophosphate enzyme N-terminal TPP-binding" evidence="17">
    <location>
        <begin position="1"/>
        <end position="116"/>
    </location>
</feature>
<evidence type="ECO:0000259" key="15">
    <source>
        <dbReference type="Pfam" id="PF00205"/>
    </source>
</evidence>
<dbReference type="EMBL" id="CP011412">
    <property type="protein sequence ID" value="AKH21998.1"/>
    <property type="molecule type" value="Genomic_DNA"/>
</dbReference>
<dbReference type="CDD" id="cd07035">
    <property type="entry name" value="TPP_PYR_POX_like"/>
    <property type="match status" value="1"/>
</dbReference>
<comment type="similarity">
    <text evidence="3 14">Belongs to the TPP enzyme family.</text>
</comment>
<dbReference type="GO" id="GO:0005948">
    <property type="term" value="C:acetolactate synthase complex"/>
    <property type="evidence" value="ECO:0007669"/>
    <property type="project" value="TreeGrafter"/>
</dbReference>
<name>A0A0F7K4T5_9GAMM</name>
<dbReference type="AlphaFoldDB" id="A0A0F7K4T5"/>
<evidence type="ECO:0000256" key="11">
    <source>
        <dbReference type="ARBA" id="ARBA00023052"/>
    </source>
</evidence>
<keyword evidence="8 14" id="KW-0479">Metal-binding</keyword>
<feature type="domain" description="Thiamine pyrophosphate enzyme central" evidence="15">
    <location>
        <begin position="189"/>
        <end position="322"/>
    </location>
</feature>
<sequence>MNGAQYIVRKLMSEGVDTLFGYPGGCVMPIYDALLESPVRHILCRHEQGTAFAANGYARSSGRIGVCLATSGPGATNLMTGLADAYMDSVPMVAITGQVPTPLIGTDAFQEIDVLGMSLPITKQSFLVQSIQELPEILDQAFRIAREGRPGPVLVDLPKDVQLASLPGHTLPQPAAEPDQQPLPDEQLQGAIELLRSSRKPIIYGGGGILLGDAINLFRKFVETSGIPAVFSLKGLGALPGNHPLNLGMLGMHGSVAANQLVQEADLLVAVGVRFDDRVTGKLNRFAPNARVIHLDIDPAEIGKLRPASCALAGDIRQSLKAMTLQLNLEEWQTECRERRDRDGFSLPKPEGITGPHFMRQLSRMTRGHAIISCDVGQHQMWVAQHYAFNHPRQHLTSGGLGAMGFGLPAAIGAQLANPETPVINIAGDGSFQMNTQELATIGRYQLPIKIIILDNQALGMVRQQQAVCYQERYSEIDLSDNPDFCTLARAFNIAAHSISEPEDMAYAIGKLLDAPGPALLHVAIATEHNVWPMVKPGDANDQILTDHQTTTGAHP</sequence>
<dbReference type="RefSeq" id="WP_046860945.1">
    <property type="nucleotide sequence ID" value="NZ_CP011412.1"/>
</dbReference>
<comment type="pathway">
    <text evidence="2 14">Amino-acid biosynthesis; L-valine biosynthesis; L-valine from pyruvate: step 1/4.</text>
</comment>
<evidence type="ECO:0000256" key="2">
    <source>
        <dbReference type="ARBA" id="ARBA00005025"/>
    </source>
</evidence>
<evidence type="ECO:0000313" key="19">
    <source>
        <dbReference type="Proteomes" id="UP000034410"/>
    </source>
</evidence>
<dbReference type="PANTHER" id="PTHR18968:SF142">
    <property type="entry name" value="ACETOLACTATE SYNTHASE"/>
    <property type="match status" value="1"/>
</dbReference>
<dbReference type="InterPro" id="IPR011766">
    <property type="entry name" value="TPP_enzyme_TPP-bd"/>
</dbReference>
<evidence type="ECO:0000256" key="12">
    <source>
        <dbReference type="ARBA" id="ARBA00023304"/>
    </source>
</evidence>
<evidence type="ECO:0000256" key="8">
    <source>
        <dbReference type="ARBA" id="ARBA00022723"/>
    </source>
</evidence>
<keyword evidence="6" id="KW-0285">Flavoprotein</keyword>
<dbReference type="InterPro" id="IPR039368">
    <property type="entry name" value="AHAS_TPP"/>
</dbReference>
<dbReference type="CDD" id="cd02015">
    <property type="entry name" value="TPP_AHAS"/>
    <property type="match status" value="1"/>
</dbReference>
<dbReference type="PATRIC" id="fig|1543721.4.peg.475"/>
<dbReference type="FunFam" id="3.40.50.970:FF:000007">
    <property type="entry name" value="Acetolactate synthase"/>
    <property type="match status" value="1"/>
</dbReference>
<dbReference type="Pfam" id="PF00205">
    <property type="entry name" value="TPP_enzyme_M"/>
    <property type="match status" value="1"/>
</dbReference>
<dbReference type="FunFam" id="3.40.50.970:FF:000016">
    <property type="entry name" value="Acetolactate synthase"/>
    <property type="match status" value="1"/>
</dbReference>
<dbReference type="NCBIfam" id="NF006524">
    <property type="entry name" value="PRK08978.1"/>
    <property type="match status" value="1"/>
</dbReference>
<evidence type="ECO:0000256" key="3">
    <source>
        <dbReference type="ARBA" id="ARBA00007812"/>
    </source>
</evidence>
<dbReference type="NCBIfam" id="TIGR00118">
    <property type="entry name" value="acolac_lg"/>
    <property type="match status" value="1"/>
</dbReference>
<evidence type="ECO:0000256" key="7">
    <source>
        <dbReference type="ARBA" id="ARBA00022679"/>
    </source>
</evidence>
<dbReference type="Proteomes" id="UP000034410">
    <property type="component" value="Chromosome"/>
</dbReference>
<dbReference type="InterPro" id="IPR012000">
    <property type="entry name" value="Thiamin_PyroP_enz_cen_dom"/>
</dbReference>
<evidence type="ECO:0000256" key="6">
    <source>
        <dbReference type="ARBA" id="ARBA00022630"/>
    </source>
</evidence>
<organism evidence="18 19">
    <name type="scientific">Sedimenticola thiotaurini</name>
    <dbReference type="NCBI Taxonomy" id="1543721"/>
    <lineage>
        <taxon>Bacteria</taxon>
        <taxon>Pseudomonadati</taxon>
        <taxon>Pseudomonadota</taxon>
        <taxon>Gammaproteobacteria</taxon>
        <taxon>Chromatiales</taxon>
        <taxon>Sedimenticolaceae</taxon>
        <taxon>Sedimenticola</taxon>
    </lineage>
</organism>
<gene>
    <name evidence="18" type="ORF">AAY24_02255</name>
</gene>
<dbReference type="UniPathway" id="UPA00047">
    <property type="reaction ID" value="UER00055"/>
</dbReference>
<dbReference type="InterPro" id="IPR000399">
    <property type="entry name" value="TPP-bd_CS"/>
</dbReference>
<keyword evidence="9" id="KW-0274">FAD</keyword>
<dbReference type="InterPro" id="IPR029061">
    <property type="entry name" value="THDP-binding"/>
</dbReference>
<accession>A0A0F7K4T5</accession>
<comment type="cofactor">
    <cofactor evidence="14">
        <name>thiamine diphosphate</name>
        <dbReference type="ChEBI" id="CHEBI:58937"/>
    </cofactor>
    <text evidence="14">Binds 1 thiamine pyrophosphate per subunit.</text>
</comment>
<keyword evidence="12 14" id="KW-0100">Branched-chain amino acid biosynthesis</keyword>
<evidence type="ECO:0000256" key="5">
    <source>
        <dbReference type="ARBA" id="ARBA00022605"/>
    </source>
</evidence>
<evidence type="ECO:0000256" key="4">
    <source>
        <dbReference type="ARBA" id="ARBA00013145"/>
    </source>
</evidence>
<evidence type="ECO:0000256" key="9">
    <source>
        <dbReference type="ARBA" id="ARBA00022827"/>
    </source>
</evidence>
<dbReference type="GO" id="GO:0009099">
    <property type="term" value="P:L-valine biosynthetic process"/>
    <property type="evidence" value="ECO:0007669"/>
    <property type="project" value="UniProtKB-UniPathway"/>
</dbReference>
<dbReference type="SUPFAM" id="SSF52467">
    <property type="entry name" value="DHS-like NAD/FAD-binding domain"/>
    <property type="match status" value="1"/>
</dbReference>
<dbReference type="GO" id="GO:0050660">
    <property type="term" value="F:flavin adenine dinucleotide binding"/>
    <property type="evidence" value="ECO:0007669"/>
    <property type="project" value="InterPro"/>
</dbReference>
<evidence type="ECO:0000256" key="14">
    <source>
        <dbReference type="RuleBase" id="RU003591"/>
    </source>
</evidence>
<evidence type="ECO:0000256" key="1">
    <source>
        <dbReference type="ARBA" id="ARBA00004974"/>
    </source>
</evidence>
<feature type="domain" description="Thiamine pyrophosphate enzyme TPP-binding" evidence="16">
    <location>
        <begin position="375"/>
        <end position="523"/>
    </location>
</feature>
<dbReference type="InterPro" id="IPR045229">
    <property type="entry name" value="TPP_enz"/>
</dbReference>
<dbReference type="EC" id="2.2.1.6" evidence="4 14"/>
<protein>
    <recommendedName>
        <fullName evidence="4 14">Acetolactate synthase</fullName>
        <ecNumber evidence="4 14">2.2.1.6</ecNumber>
    </recommendedName>
</protein>
<evidence type="ECO:0000313" key="18">
    <source>
        <dbReference type="EMBL" id="AKH21998.1"/>
    </source>
</evidence>
<dbReference type="GO" id="GO:0030976">
    <property type="term" value="F:thiamine pyrophosphate binding"/>
    <property type="evidence" value="ECO:0007669"/>
    <property type="project" value="UniProtKB-UniRule"/>
</dbReference>
<dbReference type="SUPFAM" id="SSF52518">
    <property type="entry name" value="Thiamin diphosphate-binding fold (THDP-binding)"/>
    <property type="match status" value="2"/>
</dbReference>
<dbReference type="KEGG" id="seds:AAY24_02255"/>
<evidence type="ECO:0000256" key="13">
    <source>
        <dbReference type="ARBA" id="ARBA00048670"/>
    </source>
</evidence>
<keyword evidence="11 14" id="KW-0786">Thiamine pyrophosphate</keyword>
<dbReference type="OrthoDB" id="9785953at2"/>